<dbReference type="Proteomes" id="UP000623440">
    <property type="component" value="Unassembled WGS sequence"/>
</dbReference>
<comment type="caution">
    <text evidence="8">The sequence shown here is derived from an EMBL/GenBank/DDBJ whole genome shotgun (WGS) entry which is preliminary data.</text>
</comment>
<evidence type="ECO:0000256" key="2">
    <source>
        <dbReference type="ARBA" id="ARBA00005811"/>
    </source>
</evidence>
<name>A0ABR8E0X7_9NOSO</name>
<evidence type="ECO:0000256" key="5">
    <source>
        <dbReference type="ARBA" id="ARBA00022989"/>
    </source>
</evidence>
<comment type="subcellular location">
    <subcellularLocation>
        <location evidence="1">Cell membrane</location>
        <topology evidence="1">Single-pass membrane protein</topology>
    </subcellularLocation>
    <subcellularLocation>
        <location evidence="7">Cell membrane</location>
        <topology evidence="7">Single-pass type II membrane protein</topology>
    </subcellularLocation>
</comment>
<gene>
    <name evidence="8" type="ORF">H6G97_40375</name>
</gene>
<evidence type="ECO:0000256" key="1">
    <source>
        <dbReference type="ARBA" id="ARBA00004162"/>
    </source>
</evidence>
<evidence type="ECO:0000313" key="8">
    <source>
        <dbReference type="EMBL" id="MBD2535321.1"/>
    </source>
</evidence>
<keyword evidence="3" id="KW-1003">Cell membrane</keyword>
<dbReference type="Pfam" id="PF02472">
    <property type="entry name" value="ExbD"/>
    <property type="match status" value="1"/>
</dbReference>
<keyword evidence="7" id="KW-0813">Transport</keyword>
<keyword evidence="6" id="KW-0472">Membrane</keyword>
<evidence type="ECO:0000256" key="7">
    <source>
        <dbReference type="RuleBase" id="RU003879"/>
    </source>
</evidence>
<keyword evidence="7" id="KW-0653">Protein transport</keyword>
<evidence type="ECO:0000256" key="4">
    <source>
        <dbReference type="ARBA" id="ARBA00022692"/>
    </source>
</evidence>
<keyword evidence="5" id="KW-1133">Transmembrane helix</keyword>
<dbReference type="PANTHER" id="PTHR30558">
    <property type="entry name" value="EXBD MEMBRANE COMPONENT OF PMF-DRIVEN MACROMOLECULE IMPORT SYSTEM"/>
    <property type="match status" value="1"/>
</dbReference>
<dbReference type="PANTHER" id="PTHR30558:SF3">
    <property type="entry name" value="BIOPOLYMER TRANSPORT PROTEIN EXBD-RELATED"/>
    <property type="match status" value="1"/>
</dbReference>
<sequence length="134" mass="14620">MRLPKEPNIPAQINIVPMIDIVFTLLTFFILSSLFLSNSEALPVNLPKANTAQQSKSVEKIIITINSQGDVSLNRKPTAFNALTEQLRTLVGKNQDVLVVINADEKANMGLAVAVMDKVRKVPGTKLAIATQRP</sequence>
<keyword evidence="4 7" id="KW-0812">Transmembrane</keyword>
<protein>
    <submittedName>
        <fullName evidence="8">Biopolymer transporter ExbD</fullName>
    </submittedName>
</protein>
<dbReference type="InterPro" id="IPR003400">
    <property type="entry name" value="ExbD"/>
</dbReference>
<organism evidence="8 9">
    <name type="scientific">Nostoc flagelliforme FACHB-838</name>
    <dbReference type="NCBI Taxonomy" id="2692904"/>
    <lineage>
        <taxon>Bacteria</taxon>
        <taxon>Bacillati</taxon>
        <taxon>Cyanobacteriota</taxon>
        <taxon>Cyanophyceae</taxon>
        <taxon>Nostocales</taxon>
        <taxon>Nostocaceae</taxon>
        <taxon>Nostoc</taxon>
    </lineage>
</organism>
<keyword evidence="9" id="KW-1185">Reference proteome</keyword>
<reference evidence="8 9" key="1">
    <citation type="journal article" date="2020" name="ISME J.">
        <title>Comparative genomics reveals insights into cyanobacterial evolution and habitat adaptation.</title>
        <authorList>
            <person name="Chen M.Y."/>
            <person name="Teng W.K."/>
            <person name="Zhao L."/>
            <person name="Hu C.X."/>
            <person name="Zhou Y.K."/>
            <person name="Han B.P."/>
            <person name="Song L.R."/>
            <person name="Shu W.S."/>
        </authorList>
    </citation>
    <scope>NUCLEOTIDE SEQUENCE [LARGE SCALE GENOMIC DNA]</scope>
    <source>
        <strain evidence="8 9">FACHB-838</strain>
    </source>
</reference>
<evidence type="ECO:0000313" key="9">
    <source>
        <dbReference type="Proteomes" id="UP000623440"/>
    </source>
</evidence>
<evidence type="ECO:0000256" key="6">
    <source>
        <dbReference type="ARBA" id="ARBA00023136"/>
    </source>
</evidence>
<evidence type="ECO:0000256" key="3">
    <source>
        <dbReference type="ARBA" id="ARBA00022475"/>
    </source>
</evidence>
<dbReference type="EMBL" id="JACJSI010000261">
    <property type="protein sequence ID" value="MBD2535321.1"/>
    <property type="molecule type" value="Genomic_DNA"/>
</dbReference>
<proteinExistence type="inferred from homology"/>
<comment type="similarity">
    <text evidence="2 7">Belongs to the ExbD/TolR family.</text>
</comment>
<dbReference type="Gene3D" id="3.30.420.270">
    <property type="match status" value="1"/>
</dbReference>
<accession>A0ABR8E0X7</accession>
<dbReference type="RefSeq" id="WP_190946162.1">
    <property type="nucleotide sequence ID" value="NZ_JACJSI010000261.1"/>
</dbReference>